<evidence type="ECO:0000313" key="2">
    <source>
        <dbReference type="EMBL" id="MFC7746290.1"/>
    </source>
</evidence>
<sequence>MNCWKIINLDKKFGMNRLHSQSLLIGLLTFIFLYIPLSVKHGTANLNESGIIPFILAILFLPAMHTFVHMLPLMILNKRTRLIYKRNMIFFPVTNYYTKKYLTKKASLLATAAPTLLITIPGILGSWLFSTYYVYFLIFTAAHIALSFKDILYMAYISKSPKHAYIENSSDEIVILVNRND</sequence>
<protein>
    <submittedName>
        <fullName evidence="2">DUF3267 domain-containing protein</fullName>
    </submittedName>
</protein>
<reference evidence="3" key="1">
    <citation type="journal article" date="2019" name="Int. J. Syst. Evol. Microbiol.">
        <title>The Global Catalogue of Microorganisms (GCM) 10K type strain sequencing project: providing services to taxonomists for standard genome sequencing and annotation.</title>
        <authorList>
            <consortium name="The Broad Institute Genomics Platform"/>
            <consortium name="The Broad Institute Genome Sequencing Center for Infectious Disease"/>
            <person name="Wu L."/>
            <person name="Ma J."/>
        </authorList>
    </citation>
    <scope>NUCLEOTIDE SEQUENCE [LARGE SCALE GENOMIC DNA]</scope>
    <source>
        <strain evidence="3">JCM 30234</strain>
    </source>
</reference>
<organism evidence="2 3">
    <name type="scientific">Lentibacillus kimchii</name>
    <dbReference type="NCBI Taxonomy" id="1542911"/>
    <lineage>
        <taxon>Bacteria</taxon>
        <taxon>Bacillati</taxon>
        <taxon>Bacillota</taxon>
        <taxon>Bacilli</taxon>
        <taxon>Bacillales</taxon>
        <taxon>Bacillaceae</taxon>
        <taxon>Lentibacillus</taxon>
    </lineage>
</organism>
<accession>A0ABW2UUN3</accession>
<dbReference type="Proteomes" id="UP001596620">
    <property type="component" value="Unassembled WGS sequence"/>
</dbReference>
<keyword evidence="1" id="KW-1133">Transmembrane helix</keyword>
<dbReference type="Pfam" id="PF11667">
    <property type="entry name" value="DUF3267"/>
    <property type="match status" value="1"/>
</dbReference>
<dbReference type="RefSeq" id="WP_382357770.1">
    <property type="nucleotide sequence ID" value="NZ_JBHTGR010000005.1"/>
</dbReference>
<dbReference type="EMBL" id="JBHTGR010000005">
    <property type="protein sequence ID" value="MFC7746290.1"/>
    <property type="molecule type" value="Genomic_DNA"/>
</dbReference>
<comment type="caution">
    <text evidence="2">The sequence shown here is derived from an EMBL/GenBank/DDBJ whole genome shotgun (WGS) entry which is preliminary data.</text>
</comment>
<feature type="transmembrane region" description="Helical" evidence="1">
    <location>
        <begin position="108"/>
        <end position="129"/>
    </location>
</feature>
<keyword evidence="3" id="KW-1185">Reference proteome</keyword>
<gene>
    <name evidence="2" type="ORF">ACFQU8_03415</name>
</gene>
<evidence type="ECO:0000256" key="1">
    <source>
        <dbReference type="SAM" id="Phobius"/>
    </source>
</evidence>
<dbReference type="InterPro" id="IPR021683">
    <property type="entry name" value="DUF3267"/>
</dbReference>
<feature type="transmembrane region" description="Helical" evidence="1">
    <location>
        <begin position="21"/>
        <end position="39"/>
    </location>
</feature>
<feature type="transmembrane region" description="Helical" evidence="1">
    <location>
        <begin position="51"/>
        <end position="76"/>
    </location>
</feature>
<evidence type="ECO:0000313" key="3">
    <source>
        <dbReference type="Proteomes" id="UP001596620"/>
    </source>
</evidence>
<name>A0ABW2UUN3_9BACI</name>
<proteinExistence type="predicted"/>
<feature type="transmembrane region" description="Helical" evidence="1">
    <location>
        <begin position="135"/>
        <end position="156"/>
    </location>
</feature>
<keyword evidence="1" id="KW-0472">Membrane</keyword>
<keyword evidence="1" id="KW-0812">Transmembrane</keyword>